<dbReference type="SUPFAM" id="SSF56672">
    <property type="entry name" value="DNA/RNA polymerases"/>
    <property type="match status" value="1"/>
</dbReference>
<feature type="compositionally biased region" description="Polar residues" evidence="1">
    <location>
        <begin position="93"/>
        <end position="105"/>
    </location>
</feature>
<protein>
    <submittedName>
        <fullName evidence="4">Uncharacterized protein LOC100904758</fullName>
    </submittedName>
</protein>
<dbReference type="InterPro" id="IPR000477">
    <property type="entry name" value="RT_dom"/>
</dbReference>
<dbReference type="PANTHER" id="PTHR47331">
    <property type="entry name" value="PHD-TYPE DOMAIN-CONTAINING PROTEIN"/>
    <property type="match status" value="1"/>
</dbReference>
<feature type="domain" description="Integrase catalytic" evidence="2">
    <location>
        <begin position="1731"/>
        <end position="1919"/>
    </location>
</feature>
<feature type="compositionally biased region" description="Basic and acidic residues" evidence="1">
    <location>
        <begin position="12"/>
        <end position="21"/>
    </location>
</feature>
<feature type="region of interest" description="Disordered" evidence="1">
    <location>
        <begin position="2040"/>
        <end position="2061"/>
    </location>
</feature>
<dbReference type="InterPro" id="IPR005312">
    <property type="entry name" value="DUF1759"/>
</dbReference>
<feature type="region of interest" description="Disordered" evidence="1">
    <location>
        <begin position="211"/>
        <end position="252"/>
    </location>
</feature>
<dbReference type="Gene3D" id="3.10.10.10">
    <property type="entry name" value="HIV Type 1 Reverse Transcriptase, subunit A, domain 1"/>
    <property type="match status" value="1"/>
</dbReference>
<dbReference type="GO" id="GO:0042575">
    <property type="term" value="C:DNA polymerase complex"/>
    <property type="evidence" value="ECO:0007669"/>
    <property type="project" value="UniProtKB-ARBA"/>
</dbReference>
<dbReference type="GO" id="GO:0071897">
    <property type="term" value="P:DNA biosynthetic process"/>
    <property type="evidence" value="ECO:0007669"/>
    <property type="project" value="UniProtKB-ARBA"/>
</dbReference>
<dbReference type="Pfam" id="PF05380">
    <property type="entry name" value="Peptidase_A17"/>
    <property type="match status" value="1"/>
</dbReference>
<sequence length="2061" mass="233189">MSDPPQQPGREMSQESFDRENSAFLANQFQTMRMDSAPTDSDEEEIFRRAGAPPQRRQSIPRSHQENIRNPLSPRAQASRAAESLVYQPQGPEPTTQTRGSTNRPQPAVRGFNYLKTRVEFYVRKAVSFYDDSEDPKDSLEQTDRLKETLTELLPQWVSAVESTTDAEPELANECVEIEDKVRRSLSYLKRLRIFIVNNINGTTESTFANSRVAPRAAAAEPNQNPPVGPSAQVPPPQQNPENGGRPWRTSTQIDDQVRGGLSAEQAPFSETPHISHIAQMPPPEQTPSLGDPNNSPPGPSSATPRPGAPERIKENSSSVEDPKNYLPKLSKNFKLPRFNGDAKGYRKFMDMFDTFVHERNIPDLQKVLLLHEALGGKAYNSVKHLSVRAENYLPMKQLLERLFGQKSMAEDSHLRELDRILSTGGDIRPDKLPTFVNSISQHILALISIGHTYATLTAAFANRILARLSFATQHKFMDMFRTSTNTECKLEALLSFLETEAITFEALRVNQSNRSSYAESSSRPGRDQAPRTHFNRPQPPRPQSYGNRHRNYPENSSYKNTSNNFHITASTARTPFRPTAPTPQRSQVTPCVFCEADHPSFKCTAQLTLQERLERVKSAGACMRCLKLNHLAKNCREGPKVNCRYCNFKHYAILCSKAPINTNTQATKNTSVNIATETGRDPTFLWTAHVKAESRTSTKICRILIDPGSESSLITAAMAHTLGSTPTEHVNMAMSTAGGQITNIYNCGVHEITLRSRFDPRKSLRVRAIELNCISRTKFPIMRETFGLTPAADQIGRDESEWVDVLLGVKNLANIGFSNPKTFDNIFAFETIFGWIFGGSEGATKSEIHLPRFCGFIAAQPSTSIVCNDTATSPQIPPSKAESPSAVRENTMEDIECLWRSEALGLEDEASSEIKEEEDNLNKALIEHLVKTTQRDSSGRYILRLPFRDNLRALGDNENLSRSRLHSFLNKLRADPTKLKAVDDEIKGYIDAGFAEEAQPKTNQQLAHYLPIQAVFKANPEAPSGLKTRIVKDASARRSNEAGLNDVLHQGPNLLPNILKVIFKFRQYRYVITADIEKAFLQFRIAEEDRTFLRFLWPLGISGNENARIKEFWATRLDFGLVCSPFLHCQGLRLHLQHTQELHPRDRIFIQEIIDNFYMDDIPAGSNDIQDAKHRIQLLFEIFQEAHMPLKKWSTNSSELAEFINHHSPIENPTVSHGLENSKFLGVPWNQVSDTLSVPTSKAISELQSGEPSKRKLLRGLAQIFDPLGIAGPTTINSKILLQKLWKSKQGWDTPLDEAYKIEYAEFITRLSQGQTSIKRLMLTPDNRIQRRELHAFADASLTAYGCVIYLREIFDNAIPRVHFLIAKGKVSPVRPMSIHRLELLGALLSARLVNTLTNLVDLKIDSTHLYSDNSSVLGWVKSSPERWKPYVANRIRRIHALVGQVEWSYVQSEHNPADLVSRGADISDNPNKNLWLKGPIWLSHRDQIPTQLPPNSKIGDVSSKEFDAERRQNVACMVTSATRHIQEESIFFEKTFSSWIKAIRFWALMQRLSKKAQQAKSRVAQGIKSQQHPRTNEKLTFDAEEMIEARLSLLQLIQKTYFKEEYENQCSNVKKSHQLYLYNPYLEEDGLIHCRSRLTRSSHFSESQKNPIILPGNCNLSRLIVQDIHERQCFHSGGMNAVLQILRQDFLLIHARKIVRQVINSCATCRLFHGEAASLPTPPLPSFRLEEAPPFTNTGCDFAGPFRYKKDSGEVGKCYILLLTCSVSRAVHLELTYDLSTVEVLGALQKFINRFPSVRTITSDNGLSFQRAAKELRVLYEHIRSDEVKKFLANTFIKWKFITPSAPWFGAFYERQVQTIKRPLRKILGTAIPHFRDFEIILSGIEAMVNSRPITTVASGADEIEALTPADLLFGYRGGTFLPEHKAKPQKRIDQDKIIFSTRWKYQQRLLSAYWKRYHEEYLQYLKTAHKQTPARARPLAVGEICLLQGETFNRALWPLCRVIGFPENTDPKTARSCIIRTSTGQVLNRPIKKLYPIDPITDPNHDIPKAQTSPTAPP</sequence>
<dbReference type="GO" id="GO:0015074">
    <property type="term" value="P:DNA integration"/>
    <property type="evidence" value="ECO:0007669"/>
    <property type="project" value="InterPro"/>
</dbReference>
<name>A0AAJ6QTC3_9ACAR</name>
<proteinExistence type="predicted"/>
<feature type="compositionally biased region" description="Polar residues" evidence="1">
    <location>
        <begin position="554"/>
        <end position="563"/>
    </location>
</feature>
<dbReference type="InterPro" id="IPR040676">
    <property type="entry name" value="DUF5641"/>
</dbReference>
<dbReference type="Gene3D" id="3.30.420.10">
    <property type="entry name" value="Ribonuclease H-like superfamily/Ribonuclease H"/>
    <property type="match status" value="1"/>
</dbReference>
<evidence type="ECO:0000256" key="1">
    <source>
        <dbReference type="SAM" id="MobiDB-lite"/>
    </source>
</evidence>
<dbReference type="InterPro" id="IPR008042">
    <property type="entry name" value="Retrotrans_Pao"/>
</dbReference>
<dbReference type="InterPro" id="IPR012337">
    <property type="entry name" value="RNaseH-like_sf"/>
</dbReference>
<evidence type="ECO:0000259" key="2">
    <source>
        <dbReference type="PROSITE" id="PS50994"/>
    </source>
</evidence>
<dbReference type="Pfam" id="PF03564">
    <property type="entry name" value="DUF1759"/>
    <property type="match status" value="1"/>
</dbReference>
<dbReference type="Gene3D" id="3.30.70.270">
    <property type="match status" value="1"/>
</dbReference>
<dbReference type="PROSITE" id="PS50994">
    <property type="entry name" value="INTEGRASE"/>
    <property type="match status" value="1"/>
</dbReference>
<accession>A0AAJ6QTC3</accession>
<dbReference type="GO" id="GO:0003676">
    <property type="term" value="F:nucleic acid binding"/>
    <property type="evidence" value="ECO:0007669"/>
    <property type="project" value="InterPro"/>
</dbReference>
<dbReference type="InterPro" id="IPR036397">
    <property type="entry name" value="RNaseH_sf"/>
</dbReference>
<dbReference type="PANTHER" id="PTHR47331:SF5">
    <property type="entry name" value="RIBONUCLEASE H"/>
    <property type="match status" value="1"/>
</dbReference>
<evidence type="ECO:0000313" key="3">
    <source>
        <dbReference type="Proteomes" id="UP000694867"/>
    </source>
</evidence>
<evidence type="ECO:0000313" key="4">
    <source>
        <dbReference type="RefSeq" id="XP_003743109.1"/>
    </source>
</evidence>
<reference evidence="4" key="1">
    <citation type="submission" date="2025-08" db="UniProtKB">
        <authorList>
            <consortium name="RefSeq"/>
        </authorList>
    </citation>
    <scope>IDENTIFICATION</scope>
</reference>
<organism evidence="3 4">
    <name type="scientific">Galendromus occidentalis</name>
    <name type="common">western predatory mite</name>
    <dbReference type="NCBI Taxonomy" id="34638"/>
    <lineage>
        <taxon>Eukaryota</taxon>
        <taxon>Metazoa</taxon>
        <taxon>Ecdysozoa</taxon>
        <taxon>Arthropoda</taxon>
        <taxon>Chelicerata</taxon>
        <taxon>Arachnida</taxon>
        <taxon>Acari</taxon>
        <taxon>Parasitiformes</taxon>
        <taxon>Mesostigmata</taxon>
        <taxon>Gamasina</taxon>
        <taxon>Phytoseioidea</taxon>
        <taxon>Phytoseiidae</taxon>
        <taxon>Typhlodrominae</taxon>
        <taxon>Galendromus</taxon>
    </lineage>
</organism>
<dbReference type="Pfam" id="PF18701">
    <property type="entry name" value="DUF5641"/>
    <property type="match status" value="1"/>
</dbReference>
<dbReference type="RefSeq" id="XP_003743109.1">
    <property type="nucleotide sequence ID" value="XM_003743061.1"/>
</dbReference>
<feature type="region of interest" description="Disordered" evidence="1">
    <location>
        <begin position="1"/>
        <end position="108"/>
    </location>
</feature>
<dbReference type="InterPro" id="IPR001584">
    <property type="entry name" value="Integrase_cat-core"/>
</dbReference>
<feature type="region of interest" description="Disordered" evidence="1">
    <location>
        <begin position="275"/>
        <end position="327"/>
    </location>
</feature>
<dbReference type="SUPFAM" id="SSF53098">
    <property type="entry name" value="Ribonuclease H-like"/>
    <property type="match status" value="1"/>
</dbReference>
<gene>
    <name evidence="4" type="primary">LOC100904758</name>
</gene>
<dbReference type="Proteomes" id="UP000694867">
    <property type="component" value="Unplaced"/>
</dbReference>
<dbReference type="InterPro" id="IPR043128">
    <property type="entry name" value="Rev_trsase/Diguanyl_cyclase"/>
</dbReference>
<feature type="compositionally biased region" description="Low complexity" evidence="1">
    <location>
        <begin position="514"/>
        <end position="523"/>
    </location>
</feature>
<feature type="region of interest" description="Disordered" evidence="1">
    <location>
        <begin position="514"/>
        <end position="563"/>
    </location>
</feature>
<dbReference type="InterPro" id="IPR043502">
    <property type="entry name" value="DNA/RNA_pol_sf"/>
</dbReference>
<dbReference type="Pfam" id="PF00078">
    <property type="entry name" value="RVT_1"/>
    <property type="match status" value="1"/>
</dbReference>
<dbReference type="KEGG" id="goe:100904758"/>
<dbReference type="GeneID" id="100904758"/>
<feature type="compositionally biased region" description="Polar residues" evidence="1">
    <location>
        <begin position="24"/>
        <end position="33"/>
    </location>
</feature>
<feature type="compositionally biased region" description="Low complexity" evidence="1">
    <location>
        <begin position="211"/>
        <end position="223"/>
    </location>
</feature>
<feature type="compositionally biased region" description="Pro residues" evidence="1">
    <location>
        <begin position="224"/>
        <end position="239"/>
    </location>
</feature>
<keyword evidence="3" id="KW-1185">Reference proteome</keyword>